<organism evidence="3 4">
    <name type="scientific">Vitis vinifera</name>
    <name type="common">Grape</name>
    <dbReference type="NCBI Taxonomy" id="29760"/>
    <lineage>
        <taxon>Eukaryota</taxon>
        <taxon>Viridiplantae</taxon>
        <taxon>Streptophyta</taxon>
        <taxon>Embryophyta</taxon>
        <taxon>Tracheophyta</taxon>
        <taxon>Spermatophyta</taxon>
        <taxon>Magnoliopsida</taxon>
        <taxon>eudicotyledons</taxon>
        <taxon>Gunneridae</taxon>
        <taxon>Pentapetalae</taxon>
        <taxon>rosids</taxon>
        <taxon>Vitales</taxon>
        <taxon>Vitaceae</taxon>
        <taxon>Viteae</taxon>
        <taxon>Vitis</taxon>
    </lineage>
</organism>
<protein>
    <recommendedName>
        <fullName evidence="2">K-box domain-containing protein</fullName>
    </recommendedName>
</protein>
<dbReference type="GO" id="GO:0005634">
    <property type="term" value="C:nucleus"/>
    <property type="evidence" value="ECO:0007669"/>
    <property type="project" value="InterPro"/>
</dbReference>
<dbReference type="EMBL" id="QGNW01001412">
    <property type="protein sequence ID" value="RVW42165.1"/>
    <property type="molecule type" value="Genomic_DNA"/>
</dbReference>
<gene>
    <name evidence="3" type="ORF">CK203_094617</name>
</gene>
<dbReference type="Pfam" id="PF01486">
    <property type="entry name" value="K-box"/>
    <property type="match status" value="1"/>
</dbReference>
<name>A0A438E358_VITVI</name>
<accession>A0A438E358</accession>
<dbReference type="AlphaFoldDB" id="A0A438E358"/>
<dbReference type="InterPro" id="IPR002487">
    <property type="entry name" value="TF_Kbox"/>
</dbReference>
<evidence type="ECO:0000259" key="2">
    <source>
        <dbReference type="Pfam" id="PF01486"/>
    </source>
</evidence>
<feature type="domain" description="K-box" evidence="2">
    <location>
        <begin position="74"/>
        <end position="106"/>
    </location>
</feature>
<dbReference type="Proteomes" id="UP000288805">
    <property type="component" value="Unassembled WGS sequence"/>
</dbReference>
<evidence type="ECO:0000313" key="4">
    <source>
        <dbReference type="Proteomes" id="UP000288805"/>
    </source>
</evidence>
<sequence length="112" mass="12076">MQLQCTGSQPTCKGDTGISLMGFFPPLSLHSSTGQGHTGEQLPGISETKIKGRGPATNSEVKPPWCIACTATLNFLGEDLGHLGTKELEQLEHQLDKSLKQIRSTKIACKRK</sequence>
<dbReference type="GO" id="GO:0003700">
    <property type="term" value="F:DNA-binding transcription factor activity"/>
    <property type="evidence" value="ECO:0007669"/>
    <property type="project" value="InterPro"/>
</dbReference>
<reference evidence="3 4" key="1">
    <citation type="journal article" date="2018" name="PLoS Genet.">
        <title>Population sequencing reveals clonal diversity and ancestral inbreeding in the grapevine cultivar Chardonnay.</title>
        <authorList>
            <person name="Roach M.J."/>
            <person name="Johnson D.L."/>
            <person name="Bohlmann J."/>
            <person name="van Vuuren H.J."/>
            <person name="Jones S.J."/>
            <person name="Pretorius I.S."/>
            <person name="Schmidt S.A."/>
            <person name="Borneman A.R."/>
        </authorList>
    </citation>
    <scope>NUCLEOTIDE SEQUENCE [LARGE SCALE GENOMIC DNA]</scope>
    <source>
        <strain evidence="4">cv. Chardonnay</strain>
        <tissue evidence="3">Leaf</tissue>
    </source>
</reference>
<evidence type="ECO:0000256" key="1">
    <source>
        <dbReference type="SAM" id="MobiDB-lite"/>
    </source>
</evidence>
<evidence type="ECO:0000313" key="3">
    <source>
        <dbReference type="EMBL" id="RVW42165.1"/>
    </source>
</evidence>
<proteinExistence type="predicted"/>
<feature type="region of interest" description="Disordered" evidence="1">
    <location>
        <begin position="29"/>
        <end position="62"/>
    </location>
</feature>
<comment type="caution">
    <text evidence="3">The sequence shown here is derived from an EMBL/GenBank/DDBJ whole genome shotgun (WGS) entry which is preliminary data.</text>
</comment>